<feature type="region of interest" description="Disordered" evidence="15">
    <location>
        <begin position="1435"/>
        <end position="1497"/>
    </location>
</feature>
<keyword evidence="12" id="KW-0137">Centromere</keyword>
<dbReference type="GO" id="GO:0007051">
    <property type="term" value="P:spindle organization"/>
    <property type="evidence" value="ECO:0007669"/>
    <property type="project" value="InterPro"/>
</dbReference>
<evidence type="ECO:0000256" key="13">
    <source>
        <dbReference type="ARBA" id="ARBA00025722"/>
    </source>
</evidence>
<reference evidence="17" key="3">
    <citation type="submission" date="2025-09" db="UniProtKB">
        <authorList>
            <consortium name="Ensembl"/>
        </authorList>
    </citation>
    <scope>IDENTIFICATION</scope>
</reference>
<feature type="compositionally biased region" description="Low complexity" evidence="15">
    <location>
        <begin position="1919"/>
        <end position="1932"/>
    </location>
</feature>
<feature type="compositionally biased region" description="Pro residues" evidence="15">
    <location>
        <begin position="1122"/>
        <end position="1136"/>
    </location>
</feature>
<feature type="compositionally biased region" description="Basic and acidic residues" evidence="15">
    <location>
        <begin position="2019"/>
        <end position="2033"/>
    </location>
</feature>
<dbReference type="PROSITE" id="PS50077">
    <property type="entry name" value="HEAT_REPEAT"/>
    <property type="match status" value="2"/>
</dbReference>
<feature type="region of interest" description="Disordered" evidence="15">
    <location>
        <begin position="1056"/>
        <end position="1162"/>
    </location>
</feature>
<dbReference type="GO" id="GO:0005813">
    <property type="term" value="C:centrosome"/>
    <property type="evidence" value="ECO:0007669"/>
    <property type="project" value="UniProtKB-SubCell"/>
</dbReference>
<keyword evidence="8" id="KW-0498">Mitosis</keyword>
<evidence type="ECO:0000256" key="12">
    <source>
        <dbReference type="ARBA" id="ARBA00023328"/>
    </source>
</evidence>
<name>H3BWR5_TETNG</name>
<feature type="repeat" description="HEAT" evidence="14">
    <location>
        <begin position="992"/>
        <end position="1029"/>
    </location>
</feature>
<keyword evidence="7" id="KW-0677">Repeat</keyword>
<evidence type="ECO:0000256" key="1">
    <source>
        <dbReference type="ARBA" id="ARBA00004300"/>
    </source>
</evidence>
<evidence type="ECO:0000313" key="18">
    <source>
        <dbReference type="Proteomes" id="UP000007303"/>
    </source>
</evidence>
<proteinExistence type="inferred from homology"/>
<feature type="compositionally biased region" description="Low complexity" evidence="15">
    <location>
        <begin position="1964"/>
        <end position="1979"/>
    </location>
</feature>
<evidence type="ECO:0000256" key="14">
    <source>
        <dbReference type="PROSITE-ProRule" id="PRU00103"/>
    </source>
</evidence>
<evidence type="ECO:0000256" key="9">
    <source>
        <dbReference type="ARBA" id="ARBA00022838"/>
    </source>
</evidence>
<dbReference type="PANTHER" id="PTHR12609">
    <property type="entry name" value="MICROTUBULE ASSOCIATED PROTEIN XMAP215"/>
    <property type="match status" value="1"/>
</dbReference>
<dbReference type="InterPro" id="IPR011989">
    <property type="entry name" value="ARM-like"/>
</dbReference>
<dbReference type="SUPFAM" id="SSF48371">
    <property type="entry name" value="ARM repeat"/>
    <property type="match status" value="2"/>
</dbReference>
<dbReference type="GO" id="GO:0030951">
    <property type="term" value="P:establishment or maintenance of microtubule cytoskeleton polarity"/>
    <property type="evidence" value="ECO:0007669"/>
    <property type="project" value="InterPro"/>
</dbReference>
<comment type="similarity">
    <text evidence="13">Belongs to the TOG/XMAP215 family.</text>
</comment>
<dbReference type="FunFam" id="1.25.10.10:FF:000068">
    <property type="entry name" value="cytoskeleton-associated protein 5 isoform X1"/>
    <property type="match status" value="1"/>
</dbReference>
<dbReference type="InterPro" id="IPR045110">
    <property type="entry name" value="XMAP215"/>
</dbReference>
<keyword evidence="10" id="KW-0206">Cytoskeleton</keyword>
<dbReference type="GO" id="GO:0046785">
    <property type="term" value="P:microtubule polymerization"/>
    <property type="evidence" value="ECO:0007669"/>
    <property type="project" value="InterPro"/>
</dbReference>
<dbReference type="Pfam" id="PF21040">
    <property type="entry name" value="CEP104-like_TOG"/>
    <property type="match status" value="1"/>
</dbReference>
<feature type="compositionally biased region" description="Basic residues" evidence="15">
    <location>
        <begin position="1137"/>
        <end position="1148"/>
    </location>
</feature>
<accession>H3BWR5</accession>
<dbReference type="InterPro" id="IPR048491">
    <property type="entry name" value="XMAP215_CLASP_TOG"/>
</dbReference>
<reference evidence="18" key="1">
    <citation type="journal article" date="2004" name="Nature">
        <title>Genome duplication in the teleost fish Tetraodon nigroviridis reveals the early vertebrate proto-karyotype.</title>
        <authorList>
            <person name="Jaillon O."/>
            <person name="Aury J.-M."/>
            <person name="Brunet F."/>
            <person name="Petit J.-L."/>
            <person name="Stange-Thomann N."/>
            <person name="Mauceli E."/>
            <person name="Bouneau L."/>
            <person name="Fischer C."/>
            <person name="Ozouf-Costaz C."/>
            <person name="Bernot A."/>
            <person name="Nicaud S."/>
            <person name="Jaffe D."/>
            <person name="Fisher S."/>
            <person name="Lutfalla G."/>
            <person name="Dossat C."/>
            <person name="Segurens B."/>
            <person name="Dasilva C."/>
            <person name="Salanoubat M."/>
            <person name="Levy M."/>
            <person name="Boudet N."/>
            <person name="Castellano S."/>
            <person name="Anthouard V."/>
            <person name="Jubin C."/>
            <person name="Castelli V."/>
            <person name="Katinka M."/>
            <person name="Vacherie B."/>
            <person name="Biemont C."/>
            <person name="Skalli Z."/>
            <person name="Cattolico L."/>
            <person name="Poulain J."/>
            <person name="De Berardinis V."/>
            <person name="Cruaud C."/>
            <person name="Duprat S."/>
            <person name="Brottier P."/>
            <person name="Coutanceau J.-P."/>
            <person name="Gouzy J."/>
            <person name="Parra G."/>
            <person name="Lardier G."/>
            <person name="Chapple C."/>
            <person name="McKernan K.J."/>
            <person name="McEwan P."/>
            <person name="Bosak S."/>
            <person name="Kellis M."/>
            <person name="Volff J.-N."/>
            <person name="Guigo R."/>
            <person name="Zody M.C."/>
            <person name="Mesirov J."/>
            <person name="Lindblad-Toh K."/>
            <person name="Birren B."/>
            <person name="Nusbaum C."/>
            <person name="Kahn D."/>
            <person name="Robinson-Rechavi M."/>
            <person name="Laudet V."/>
            <person name="Schachter V."/>
            <person name="Quetier F."/>
            <person name="Saurin W."/>
            <person name="Scarpelli C."/>
            <person name="Wincker P."/>
            <person name="Lander E.S."/>
            <person name="Weissenbach J."/>
            <person name="Roest Crollius H."/>
        </authorList>
    </citation>
    <scope>NUCLEOTIDE SEQUENCE [LARGE SCALE GENOMIC DNA]</scope>
</reference>
<dbReference type="SMART" id="SM01349">
    <property type="entry name" value="TOG"/>
    <property type="match status" value="5"/>
</dbReference>
<dbReference type="FunFam" id="1.25.10.10:FF:000063">
    <property type="entry name" value="Putative cytoskeleton-associated protein 5"/>
    <property type="match status" value="1"/>
</dbReference>
<evidence type="ECO:0000256" key="8">
    <source>
        <dbReference type="ARBA" id="ARBA00022776"/>
    </source>
</evidence>
<dbReference type="InParanoid" id="H3BWR5"/>
<dbReference type="GO" id="GO:0051301">
    <property type="term" value="P:cell division"/>
    <property type="evidence" value="ECO:0007669"/>
    <property type="project" value="UniProtKB-KW"/>
</dbReference>
<dbReference type="FunFam" id="1.25.10.10:FF:000050">
    <property type="entry name" value="Cytoskeleton-associated protein 5 isoform X1"/>
    <property type="match status" value="1"/>
</dbReference>
<feature type="region of interest" description="Disordered" evidence="15">
    <location>
        <begin position="1815"/>
        <end position="1835"/>
    </location>
</feature>
<feature type="domain" description="TOG" evidence="16">
    <location>
        <begin position="576"/>
        <end position="808"/>
    </location>
</feature>
<evidence type="ECO:0000256" key="7">
    <source>
        <dbReference type="ARBA" id="ARBA00022737"/>
    </source>
</evidence>
<dbReference type="Ensembl" id="ENSTNIT00000002373.1">
    <property type="protein sequence ID" value="ENSTNIP00000000428.1"/>
    <property type="gene ID" value="ENSTNIG00000004854.1"/>
</dbReference>
<dbReference type="HOGENOM" id="CLU_000539_2_1_1"/>
<dbReference type="STRING" id="99883.ENSTNIP00000000428"/>
<feature type="domain" description="TOG" evidence="16">
    <location>
        <begin position="1"/>
        <end position="227"/>
    </location>
</feature>
<evidence type="ECO:0000256" key="3">
    <source>
        <dbReference type="ARBA" id="ARBA00004647"/>
    </source>
</evidence>
<feature type="repeat" description="HEAT" evidence="14">
    <location>
        <begin position="440"/>
        <end position="478"/>
    </location>
</feature>
<feature type="region of interest" description="Disordered" evidence="15">
    <location>
        <begin position="1953"/>
        <end position="2033"/>
    </location>
</feature>
<dbReference type="FunFam" id="1.25.10.10:FF:000019">
    <property type="entry name" value="Cytoskeleton-associated protein 5"/>
    <property type="match status" value="1"/>
</dbReference>
<dbReference type="InterPro" id="IPR016024">
    <property type="entry name" value="ARM-type_fold"/>
</dbReference>
<evidence type="ECO:0000256" key="10">
    <source>
        <dbReference type="ARBA" id="ARBA00023212"/>
    </source>
</evidence>
<feature type="region of interest" description="Disordered" evidence="15">
    <location>
        <begin position="502"/>
        <end position="573"/>
    </location>
</feature>
<evidence type="ECO:0000256" key="4">
    <source>
        <dbReference type="ARBA" id="ARBA00022454"/>
    </source>
</evidence>
<keyword evidence="5" id="KW-0963">Cytoplasm</keyword>
<protein>
    <submittedName>
        <fullName evidence="17">Cytoskeleton associated protein 5</fullName>
    </submittedName>
</protein>
<keyword evidence="4" id="KW-0158">Chromosome</keyword>
<keyword evidence="6" id="KW-0132">Cell division</keyword>
<feature type="compositionally biased region" description="Basic and acidic residues" evidence="15">
    <location>
        <begin position="1989"/>
        <end position="2000"/>
    </location>
</feature>
<evidence type="ECO:0000313" key="17">
    <source>
        <dbReference type="Ensembl" id="ENSTNIP00000000428.1"/>
    </source>
</evidence>
<sequence length="2033" mass="225001">MGDDSEWMKLPVDQKCEHKVWKARLNGYEEALKLFQRIGDEKSPEWGKYLGLIKKFVTDSNAVAQLKGLEAALAFVENAHVAGKTTGEVVSGVVTKVFNQPKARAKELGMDICLMYMEIEKAEVVQDELLKGLDNKNPKIVVSCIETLRKALGEFGSKIVTLKPVVKVLPKQFESREKAVRDEAKLLAVEIYRWIRDALRPSLQNINSVQLKELEEEWVKLPQTPPKQSRFLRSQQELKARFEQQQAQGGEQSEGEDEAEAAAAVDPYELLEAVEILSKMPKDFYEKIEAKKWQERKEALEAVEALAKNPKLEGGDYGDLVRALKKVVGKDANVMLVTVAAKCLAGLAAGLRKKFGPYAGQVVPTILDKFKEKKPQVVQALQEAIDAIFLTTTLQNLSEDVLAVMDNKNPSIKQQASLFLARSFRHCTQSSLPKALLKPFCAALIKQVNDSAPEVRDAAFEALGTAMKVVGERAVNPFLADLDKLKLDKIKECADKVELPGAKKSAASGGGGDKKLASKAPPPAAEAPPKSSAPAKKPQGASSKPSAGPAKKSRAASAAAAKPKKAADSRDVTESELAPEVCEELAAAALPATCLQQLDSANWKERLASMEDFQKAVETMDAGAMPCQALLRMLAKKPGWKETNFQVMQLKLRVVALVAQRGQFSRTSASLVLEGLVDKVGDVKCGGNAKEGLTAIGEACSLPWTAEQVVSLAFAQKNPKNQAEALSWLANAMKEFGFAGINVKAFINNVKTALGATNPAVRTAAISLLGVMYLYMGAPLRMFFEDEKPALLSQIDAEFEKIQGQAPPPPVRFTRKAAKDIMDMLPRADVSEKITAELVSKIEDKNWKIRKEGLDEVAAVISEAKFITASVGELPVALKARLGDSNKILVQQTLSILQQLAAAMGAGLRQHVKALGFPIITVLGDSKANVRAAAMATLQAWVQHTGMKDWLEGEDLSEELKRENPFLRQEVLGWLAEKLPTLRTVPGDLLLCLPQLYACLEDRNGDVRKKAQDALPTFMMHLGYDKMNKATGKLKVPPASKDQVVAMLEKARAVMPAKPAAPAKSGGVKGQAEASRASSACRSQSAAEDVDSRPEVRKGSPGSRAAGLQPAVNLMFVLSPSLRPPPRSPPPPPPPPRTRHASANKKKVPQGTAAKKPAAKNLNEEDRSGPIFILIPNAKEQRIKEEKQLKILKWNFMAPRDEYVEQLKAQMSPCLAKWLQDELFHFDFQRHVKAIGLMMERLESESEATIGCLDLILKWFTLRFFDTNTTVLMKVLEYLKLLFAMLNRENYHLSEYEASSFVPYLILKVGESKDVVRKDVRAILAMLCKVYPASKVFPFLMDGTKSKNSKQRAASSECLEELGCLIEGYGMNVCQPTPAKSLKEIARHIGDRDTSVRNAALNTVVAVYNVCGDQVYKLIGNLSEKDMSMLEERIKRSAKKTPAAPAKQSAADRPPRDHAPNPSATFLRKPQQEEPNKLNSQARQNAERDSSHPSIPKEFQLDLDMIERDQSRVCELPDLVQHKLDELLEPIMIPEPKMCSVPPHFDELHNSTASTINFVISQVASSDINTSIQALAQIDEVLRQEDKAEVMSGHIDQFLIATFMQLRLVYSTHMADERLDKTDIIRLYSCIIGNMLSLFSMESLAREASMGVLKDLMHGLITLMLDGRVEDIKDGQQVIRSVNLLVIRVLEKSDKTNMLSALLVLLQDSLVTTAGSPMFSELVMKCLWRMIRFLPSTIDSINLDRILLDVHNFMKVFPKEKLKQLKSDVPQRTLKTLLHTLCNLTGAKILDHMSMIENRNESELEAHLRRVVKHSNLSGQKSERGSEKRGDERMSKAKVSDLLSEIFKKIGSKENTKEGLTELYEYKLKYSDADLEPFLKNTSQFFQSYVERGLRVIESEREGKTRIQSSTGTPGAPRPSTHSQHLPSHLSSSSEEVKVAVYYERLKILRQRQGLENTSRQQRPPASSLLSPKPAVASSTDMLHSKLSQLKESRELHQQEHASPGHAHPRSSSPAANLDDLKKRLERIKSNRQ</sequence>
<feature type="compositionally biased region" description="Low complexity" evidence="15">
    <location>
        <begin position="527"/>
        <end position="561"/>
    </location>
</feature>
<comment type="subcellular location">
    <subcellularLocation>
        <location evidence="2">Chromosome</location>
        <location evidence="2">Centromere</location>
        <location evidence="2">Kinetochore</location>
    </subcellularLocation>
    <subcellularLocation>
        <location evidence="1">Cytoplasm</location>
        <location evidence="1">Cytoskeleton</location>
        <location evidence="1">Microtubule organizing center</location>
        <location evidence="1">Centrosome</location>
    </subcellularLocation>
    <subcellularLocation>
        <location evidence="3">Cytoplasm</location>
        <location evidence="3">Cytoskeleton</location>
        <location evidence="3">Spindle pole</location>
    </subcellularLocation>
</comment>
<organism evidence="17 18">
    <name type="scientific">Tetraodon nigroviridis</name>
    <name type="common">Spotted green pufferfish</name>
    <name type="synonym">Chelonodon nigroviridis</name>
    <dbReference type="NCBI Taxonomy" id="99883"/>
    <lineage>
        <taxon>Eukaryota</taxon>
        <taxon>Metazoa</taxon>
        <taxon>Chordata</taxon>
        <taxon>Craniata</taxon>
        <taxon>Vertebrata</taxon>
        <taxon>Euteleostomi</taxon>
        <taxon>Actinopterygii</taxon>
        <taxon>Neopterygii</taxon>
        <taxon>Teleostei</taxon>
        <taxon>Neoteleostei</taxon>
        <taxon>Acanthomorphata</taxon>
        <taxon>Eupercaria</taxon>
        <taxon>Tetraodontiformes</taxon>
        <taxon>Tetradontoidea</taxon>
        <taxon>Tetraodontidae</taxon>
        <taxon>Tetraodon</taxon>
    </lineage>
</organism>
<evidence type="ECO:0000256" key="15">
    <source>
        <dbReference type="SAM" id="MobiDB-lite"/>
    </source>
</evidence>
<evidence type="ECO:0000256" key="2">
    <source>
        <dbReference type="ARBA" id="ARBA00004629"/>
    </source>
</evidence>
<dbReference type="Pfam" id="PF21041">
    <property type="entry name" value="XMAP215_CLASP_TOG"/>
    <property type="match status" value="4"/>
</dbReference>
<dbReference type="Proteomes" id="UP000007303">
    <property type="component" value="Unassembled WGS sequence"/>
</dbReference>
<dbReference type="GeneTree" id="ENSGT00390000014757"/>
<feature type="region of interest" description="Disordered" evidence="15">
    <location>
        <begin position="1900"/>
        <end position="1932"/>
    </location>
</feature>
<dbReference type="GO" id="GO:0000922">
    <property type="term" value="C:spindle pole"/>
    <property type="evidence" value="ECO:0007669"/>
    <property type="project" value="UniProtKB-SubCell"/>
</dbReference>
<dbReference type="InterPro" id="IPR034085">
    <property type="entry name" value="TOG"/>
</dbReference>
<dbReference type="GO" id="GO:0061863">
    <property type="term" value="F:microtubule plus end polymerase"/>
    <property type="evidence" value="ECO:0007669"/>
    <property type="project" value="InterPro"/>
</dbReference>
<evidence type="ECO:0000256" key="6">
    <source>
        <dbReference type="ARBA" id="ARBA00022618"/>
    </source>
</evidence>
<evidence type="ECO:0000259" key="16">
    <source>
        <dbReference type="SMART" id="SM01349"/>
    </source>
</evidence>
<reference evidence="17" key="2">
    <citation type="submission" date="2025-08" db="UniProtKB">
        <authorList>
            <consortium name="Ensembl"/>
        </authorList>
    </citation>
    <scope>IDENTIFICATION</scope>
</reference>
<dbReference type="FunFam" id="1.25.10.10:FF:000052">
    <property type="entry name" value="Cytoskeleton associated protein 5"/>
    <property type="match status" value="1"/>
</dbReference>
<dbReference type="GO" id="GO:0000776">
    <property type="term" value="C:kinetochore"/>
    <property type="evidence" value="ECO:0007669"/>
    <property type="project" value="UniProtKB-KW"/>
</dbReference>
<evidence type="ECO:0000256" key="11">
    <source>
        <dbReference type="ARBA" id="ARBA00023306"/>
    </source>
</evidence>
<dbReference type="Gene3D" id="1.25.10.10">
    <property type="entry name" value="Leucine-rich Repeat Variant"/>
    <property type="match status" value="5"/>
</dbReference>
<feature type="compositionally biased region" description="Low complexity" evidence="15">
    <location>
        <begin position="1071"/>
        <end position="1087"/>
    </location>
</feature>
<keyword evidence="9" id="KW-0995">Kinetochore</keyword>
<feature type="domain" description="TOG" evidence="16">
    <location>
        <begin position="269"/>
        <end position="506"/>
    </location>
</feature>
<dbReference type="InterPro" id="IPR021133">
    <property type="entry name" value="HEAT_type_2"/>
</dbReference>
<dbReference type="OMA" id="NWKERKE"/>
<feature type="domain" description="TOG" evidence="16">
    <location>
        <begin position="823"/>
        <end position="1057"/>
    </location>
</feature>
<feature type="domain" description="TOG" evidence="16">
    <location>
        <begin position="1202"/>
        <end position="1443"/>
    </location>
</feature>
<keyword evidence="18" id="KW-1185">Reference proteome</keyword>
<evidence type="ECO:0000256" key="5">
    <source>
        <dbReference type="ARBA" id="ARBA00022490"/>
    </source>
</evidence>
<keyword evidence="11" id="KW-0131">Cell cycle</keyword>
<feature type="compositionally biased region" description="Basic and acidic residues" evidence="15">
    <location>
        <begin position="1821"/>
        <end position="1835"/>
    </location>
</feature>
<dbReference type="GO" id="GO:0051010">
    <property type="term" value="F:microtubule plus-end binding"/>
    <property type="evidence" value="ECO:0007669"/>
    <property type="project" value="InterPro"/>
</dbReference>